<dbReference type="InterPro" id="IPR005467">
    <property type="entry name" value="His_kinase_dom"/>
</dbReference>
<keyword evidence="8 11" id="KW-1133">Transmembrane helix</keyword>
<dbReference type="Pfam" id="PF02518">
    <property type="entry name" value="HATPase_c"/>
    <property type="match status" value="1"/>
</dbReference>
<dbReference type="Gene3D" id="1.10.287.130">
    <property type="match status" value="1"/>
</dbReference>
<evidence type="ECO:0000313" key="15">
    <source>
        <dbReference type="Proteomes" id="UP000648535"/>
    </source>
</evidence>
<proteinExistence type="predicted"/>
<evidence type="ECO:0000256" key="1">
    <source>
        <dbReference type="ARBA" id="ARBA00000085"/>
    </source>
</evidence>
<reference evidence="14" key="2">
    <citation type="submission" date="2020-09" db="EMBL/GenBank/DDBJ databases">
        <authorList>
            <person name="Sun Q."/>
            <person name="Ohkuma M."/>
        </authorList>
    </citation>
    <scope>NUCLEOTIDE SEQUENCE</scope>
    <source>
        <strain evidence="14">JCM 1480</strain>
    </source>
</reference>
<dbReference type="Gene3D" id="3.30.565.10">
    <property type="entry name" value="Histidine kinase-like ATPase, C-terminal domain"/>
    <property type="match status" value="1"/>
</dbReference>
<evidence type="ECO:0000256" key="5">
    <source>
        <dbReference type="ARBA" id="ARBA00022679"/>
    </source>
</evidence>
<feature type="transmembrane region" description="Helical" evidence="11">
    <location>
        <begin position="12"/>
        <end position="34"/>
    </location>
</feature>
<evidence type="ECO:0000256" key="11">
    <source>
        <dbReference type="SAM" id="Phobius"/>
    </source>
</evidence>
<keyword evidence="5" id="KW-0808">Transferase</keyword>
<feature type="transmembrane region" description="Helical" evidence="11">
    <location>
        <begin position="151"/>
        <end position="174"/>
    </location>
</feature>
<feature type="domain" description="Histidine kinase" evidence="12">
    <location>
        <begin position="232"/>
        <end position="450"/>
    </location>
</feature>
<keyword evidence="6 11" id="KW-0812">Transmembrane</keyword>
<accession>A0A8H9G8Q4</accession>
<dbReference type="Proteomes" id="UP000648535">
    <property type="component" value="Unassembled WGS sequence"/>
</dbReference>
<dbReference type="GO" id="GO:0005886">
    <property type="term" value="C:plasma membrane"/>
    <property type="evidence" value="ECO:0007669"/>
    <property type="project" value="UniProtKB-SubCell"/>
</dbReference>
<dbReference type="InterPro" id="IPR003660">
    <property type="entry name" value="HAMP_dom"/>
</dbReference>
<dbReference type="InterPro" id="IPR003661">
    <property type="entry name" value="HisK_dim/P_dom"/>
</dbReference>
<dbReference type="EMBL" id="BMOI01000001">
    <property type="protein sequence ID" value="GGK90260.1"/>
    <property type="molecule type" value="Genomic_DNA"/>
</dbReference>
<reference evidence="14" key="1">
    <citation type="journal article" date="2014" name="Int. J. Syst. Evol. Microbiol.">
        <title>Complete genome sequence of Corynebacterium casei LMG S-19264T (=DSM 44701T), isolated from a smear-ripened cheese.</title>
        <authorList>
            <consortium name="US DOE Joint Genome Institute (JGI-PGF)"/>
            <person name="Walter F."/>
            <person name="Albersmeier A."/>
            <person name="Kalinowski J."/>
            <person name="Ruckert C."/>
        </authorList>
    </citation>
    <scope>NUCLEOTIDE SEQUENCE</scope>
    <source>
        <strain evidence="14">JCM 1480</strain>
    </source>
</reference>
<evidence type="ECO:0000313" key="14">
    <source>
        <dbReference type="EMBL" id="GGK90260.1"/>
    </source>
</evidence>
<dbReference type="SMART" id="SM00387">
    <property type="entry name" value="HATPase_c"/>
    <property type="match status" value="1"/>
</dbReference>
<evidence type="ECO:0000256" key="10">
    <source>
        <dbReference type="ARBA" id="ARBA00023136"/>
    </source>
</evidence>
<comment type="catalytic activity">
    <reaction evidence="1">
        <text>ATP + protein L-histidine = ADP + protein N-phospho-L-histidine.</text>
        <dbReference type="EC" id="2.7.13.3"/>
    </reaction>
</comment>
<keyword evidence="4" id="KW-0597">Phosphoprotein</keyword>
<evidence type="ECO:0000256" key="8">
    <source>
        <dbReference type="ARBA" id="ARBA00022989"/>
    </source>
</evidence>
<evidence type="ECO:0000256" key="2">
    <source>
        <dbReference type="ARBA" id="ARBA00004236"/>
    </source>
</evidence>
<dbReference type="CDD" id="cd00082">
    <property type="entry name" value="HisKA"/>
    <property type="match status" value="1"/>
</dbReference>
<feature type="domain" description="HAMP" evidence="13">
    <location>
        <begin position="171"/>
        <end position="224"/>
    </location>
</feature>
<dbReference type="SUPFAM" id="SSF158472">
    <property type="entry name" value="HAMP domain-like"/>
    <property type="match status" value="1"/>
</dbReference>
<evidence type="ECO:0000259" key="13">
    <source>
        <dbReference type="PROSITE" id="PS50885"/>
    </source>
</evidence>
<dbReference type="Gene3D" id="6.10.340.10">
    <property type="match status" value="1"/>
</dbReference>
<dbReference type="InterPro" id="IPR004358">
    <property type="entry name" value="Sig_transdc_His_kin-like_C"/>
</dbReference>
<dbReference type="EC" id="2.7.13.3" evidence="3"/>
<dbReference type="SUPFAM" id="SSF47384">
    <property type="entry name" value="Homodimeric domain of signal transducing histidine kinase"/>
    <property type="match status" value="1"/>
</dbReference>
<gene>
    <name evidence="14" type="ORF">GCM10009769_05390</name>
</gene>
<comment type="subcellular location">
    <subcellularLocation>
        <location evidence="2">Cell membrane</location>
    </subcellularLocation>
</comment>
<dbReference type="InterPro" id="IPR036097">
    <property type="entry name" value="HisK_dim/P_sf"/>
</dbReference>
<evidence type="ECO:0000256" key="9">
    <source>
        <dbReference type="ARBA" id="ARBA00023012"/>
    </source>
</evidence>
<dbReference type="PROSITE" id="PS50885">
    <property type="entry name" value="HAMP"/>
    <property type="match status" value="1"/>
</dbReference>
<dbReference type="PANTHER" id="PTHR45436:SF5">
    <property type="entry name" value="SENSOR HISTIDINE KINASE TRCS"/>
    <property type="match status" value="1"/>
</dbReference>
<dbReference type="InterPro" id="IPR050428">
    <property type="entry name" value="TCS_sensor_his_kinase"/>
</dbReference>
<dbReference type="PRINTS" id="PR00344">
    <property type="entry name" value="BCTRLSENSOR"/>
</dbReference>
<protein>
    <recommendedName>
        <fullName evidence="3">histidine kinase</fullName>
        <ecNumber evidence="3">2.7.13.3</ecNumber>
    </recommendedName>
</protein>
<dbReference type="GO" id="GO:0000155">
    <property type="term" value="F:phosphorelay sensor kinase activity"/>
    <property type="evidence" value="ECO:0007669"/>
    <property type="project" value="InterPro"/>
</dbReference>
<dbReference type="SMART" id="SM00304">
    <property type="entry name" value="HAMP"/>
    <property type="match status" value="1"/>
</dbReference>
<dbReference type="SMART" id="SM00388">
    <property type="entry name" value="HisKA"/>
    <property type="match status" value="1"/>
</dbReference>
<dbReference type="PANTHER" id="PTHR45436">
    <property type="entry name" value="SENSOR HISTIDINE KINASE YKOH"/>
    <property type="match status" value="1"/>
</dbReference>
<comment type="caution">
    <text evidence="14">The sequence shown here is derived from an EMBL/GenBank/DDBJ whole genome shotgun (WGS) entry which is preliminary data.</text>
</comment>
<dbReference type="PROSITE" id="PS50109">
    <property type="entry name" value="HIS_KIN"/>
    <property type="match status" value="1"/>
</dbReference>
<dbReference type="AlphaFoldDB" id="A0A8H9G8Q4"/>
<evidence type="ECO:0000259" key="12">
    <source>
        <dbReference type="PROSITE" id="PS50109"/>
    </source>
</evidence>
<evidence type="ECO:0000256" key="4">
    <source>
        <dbReference type="ARBA" id="ARBA00022553"/>
    </source>
</evidence>
<dbReference type="Pfam" id="PF00672">
    <property type="entry name" value="HAMP"/>
    <property type="match status" value="1"/>
</dbReference>
<dbReference type="InterPro" id="IPR003594">
    <property type="entry name" value="HATPase_dom"/>
</dbReference>
<evidence type="ECO:0000256" key="6">
    <source>
        <dbReference type="ARBA" id="ARBA00022692"/>
    </source>
</evidence>
<sequence length="450" mass="47586">MLRRLSIRTRITLGSLLVGAVVLVGTALVLHLQIERATIETDRSLAERDAAPFVADLRSNPGESPDRPSQGVLVGVRDAAGAWTVDALPHELRDRLPDTVRDETTLRLRDHRGVVTVVGVPVTTSAGSFVVWAAQDGRGGHETLERVDRSLVVGTVLALAAFGGTAWLLTTLALRPVGRMRRTAEAISTGTAAGHLPIGRSDDELAGLARTLNAFLDRQREHAERERRMVSDASHELRTPLAALTARLELAHRSSGDAAALERELTAAESDAARLVALANTLLELSRLDEDTPVPSTPARDLVSELMASVDRARAIDVVGPRDVDFSVDVGDPDARYDVAPAAFARVVDNLVANAIAAGSDGGVVRATLRQDDTRALELAVTDDGPGVPEAFLPQAFDRFTRADESRTTLGGSGLGLALVRGIAERGGGTATLANRDGGGAVATVRFPAR</sequence>
<keyword evidence="10 11" id="KW-0472">Membrane</keyword>
<dbReference type="CDD" id="cd06225">
    <property type="entry name" value="HAMP"/>
    <property type="match status" value="1"/>
</dbReference>
<organism evidence="14 15">
    <name type="scientific">Curtobacterium luteum</name>
    <dbReference type="NCBI Taxonomy" id="33881"/>
    <lineage>
        <taxon>Bacteria</taxon>
        <taxon>Bacillati</taxon>
        <taxon>Actinomycetota</taxon>
        <taxon>Actinomycetes</taxon>
        <taxon>Micrococcales</taxon>
        <taxon>Microbacteriaceae</taxon>
        <taxon>Curtobacterium</taxon>
    </lineage>
</organism>
<name>A0A8H9G8Q4_9MICO</name>
<evidence type="ECO:0000256" key="3">
    <source>
        <dbReference type="ARBA" id="ARBA00012438"/>
    </source>
</evidence>
<evidence type="ECO:0000256" key="7">
    <source>
        <dbReference type="ARBA" id="ARBA00022777"/>
    </source>
</evidence>
<dbReference type="SUPFAM" id="SSF55874">
    <property type="entry name" value="ATPase domain of HSP90 chaperone/DNA topoisomerase II/histidine kinase"/>
    <property type="match status" value="1"/>
</dbReference>
<keyword evidence="7" id="KW-0418">Kinase</keyword>
<dbReference type="Pfam" id="PF00512">
    <property type="entry name" value="HisKA"/>
    <property type="match status" value="1"/>
</dbReference>
<keyword evidence="9" id="KW-0902">Two-component regulatory system</keyword>
<dbReference type="InterPro" id="IPR036890">
    <property type="entry name" value="HATPase_C_sf"/>
</dbReference>